<dbReference type="EMBL" id="JANBOJ010000034">
    <property type="protein sequence ID" value="KAJ1724362.1"/>
    <property type="molecule type" value="Genomic_DNA"/>
</dbReference>
<dbReference type="SUPFAM" id="SSF50129">
    <property type="entry name" value="GroES-like"/>
    <property type="match status" value="1"/>
</dbReference>
<dbReference type="Gene3D" id="3.40.50.720">
    <property type="entry name" value="NAD(P)-binding Rossmann-like Domain"/>
    <property type="match status" value="1"/>
</dbReference>
<dbReference type="Proteomes" id="UP001149813">
    <property type="component" value="Unassembled WGS sequence"/>
</dbReference>
<evidence type="ECO:0000256" key="3">
    <source>
        <dbReference type="ARBA" id="ARBA00022833"/>
    </source>
</evidence>
<comment type="cofactor">
    <cofactor evidence="1 5">
        <name>Zn(2+)</name>
        <dbReference type="ChEBI" id="CHEBI:29105"/>
    </cofactor>
</comment>
<keyword evidence="8" id="KW-1185">Reference proteome</keyword>
<organism evidence="7 8">
    <name type="scientific">Coemansia erecta</name>
    <dbReference type="NCBI Taxonomy" id="147472"/>
    <lineage>
        <taxon>Eukaryota</taxon>
        <taxon>Fungi</taxon>
        <taxon>Fungi incertae sedis</taxon>
        <taxon>Zoopagomycota</taxon>
        <taxon>Kickxellomycotina</taxon>
        <taxon>Kickxellomycetes</taxon>
        <taxon>Kickxellales</taxon>
        <taxon>Kickxellaceae</taxon>
        <taxon>Coemansia</taxon>
    </lineage>
</organism>
<evidence type="ECO:0000313" key="8">
    <source>
        <dbReference type="Proteomes" id="UP001149813"/>
    </source>
</evidence>
<evidence type="ECO:0000256" key="1">
    <source>
        <dbReference type="ARBA" id="ARBA00001947"/>
    </source>
</evidence>
<keyword evidence="4" id="KW-0560">Oxidoreductase</keyword>
<evidence type="ECO:0000256" key="5">
    <source>
        <dbReference type="RuleBase" id="RU361277"/>
    </source>
</evidence>
<dbReference type="InterPro" id="IPR013149">
    <property type="entry name" value="ADH-like_C"/>
</dbReference>
<reference evidence="7" key="1">
    <citation type="submission" date="2022-07" db="EMBL/GenBank/DDBJ databases">
        <title>Phylogenomic reconstructions and comparative analyses of Kickxellomycotina fungi.</title>
        <authorList>
            <person name="Reynolds N.K."/>
            <person name="Stajich J.E."/>
            <person name="Barry K."/>
            <person name="Grigoriev I.V."/>
            <person name="Crous P."/>
            <person name="Smith M.E."/>
        </authorList>
    </citation>
    <scope>NUCLEOTIDE SEQUENCE</scope>
    <source>
        <strain evidence="7">NBRC 32514</strain>
    </source>
</reference>
<dbReference type="SMART" id="SM00829">
    <property type="entry name" value="PKS_ER"/>
    <property type="match status" value="1"/>
</dbReference>
<dbReference type="SUPFAM" id="SSF51735">
    <property type="entry name" value="NAD(P)-binding Rossmann-fold domains"/>
    <property type="match status" value="1"/>
</dbReference>
<evidence type="ECO:0000256" key="4">
    <source>
        <dbReference type="ARBA" id="ARBA00023002"/>
    </source>
</evidence>
<dbReference type="Pfam" id="PF08240">
    <property type="entry name" value="ADH_N"/>
    <property type="match status" value="1"/>
</dbReference>
<sequence>MVEGKFNEIHAWAAKSTGIAVEPWSYKPRPLGRNDVEIEIEHCGVCGTDIHNMRGEWGGATYPIVVGHEIIGRIITKGEDVTSFNEGDLVGVGAQVFSCFEADCDACSRGQNPHCPHKVFTYNDRYADGEQAQGGYADAIRVDHRYAFKIPDSIEPEYAAPLLCAGATVFAPMLQKGINKGDRVGVVGIGGLGHLAIQFAHGLGAEVTVYSHSADKRQQSVDLGASVFVNTSDDDEVAANRYKLDYLFITANSKPEQYNEFISWMRYGGQIILLAVPQGQMKIAPAEIVFRNIGISGSLISGRDEVQKTLDFAAEHNIRPIIECLPMTKVNDALERVDTGKARYRIVLNAKE</sequence>
<evidence type="ECO:0000259" key="6">
    <source>
        <dbReference type="SMART" id="SM00829"/>
    </source>
</evidence>
<proteinExistence type="inferred from homology"/>
<dbReference type="GO" id="GO:0016616">
    <property type="term" value="F:oxidoreductase activity, acting on the CH-OH group of donors, NAD or NADP as acceptor"/>
    <property type="evidence" value="ECO:0007669"/>
    <property type="project" value="InterPro"/>
</dbReference>
<feature type="domain" description="Enoyl reductase (ER)" evidence="6">
    <location>
        <begin position="16"/>
        <end position="348"/>
    </location>
</feature>
<dbReference type="PANTHER" id="PTHR42683">
    <property type="entry name" value="ALDEHYDE REDUCTASE"/>
    <property type="match status" value="1"/>
</dbReference>
<keyword evidence="2 5" id="KW-0479">Metal-binding</keyword>
<dbReference type="FunFam" id="3.40.50.720:FF:000022">
    <property type="entry name" value="Cinnamyl alcohol dehydrogenase"/>
    <property type="match status" value="1"/>
</dbReference>
<gene>
    <name evidence="7" type="ORF">LPJ53_001378</name>
</gene>
<dbReference type="InterPro" id="IPR047109">
    <property type="entry name" value="CAD-like"/>
</dbReference>
<dbReference type="Pfam" id="PF00107">
    <property type="entry name" value="ADH_zinc_N"/>
    <property type="match status" value="1"/>
</dbReference>
<comment type="similarity">
    <text evidence="5">Belongs to the zinc-containing alcohol dehydrogenase family.</text>
</comment>
<name>A0A9W8CUZ6_9FUNG</name>
<dbReference type="Gene3D" id="3.90.180.10">
    <property type="entry name" value="Medium-chain alcohol dehydrogenases, catalytic domain"/>
    <property type="match status" value="1"/>
</dbReference>
<dbReference type="InterPro" id="IPR011032">
    <property type="entry name" value="GroES-like_sf"/>
</dbReference>
<dbReference type="PROSITE" id="PS00065">
    <property type="entry name" value="D_2_HYDROXYACID_DH_1"/>
    <property type="match status" value="1"/>
</dbReference>
<dbReference type="InterPro" id="IPR013154">
    <property type="entry name" value="ADH-like_N"/>
</dbReference>
<dbReference type="CDD" id="cd05283">
    <property type="entry name" value="CAD1"/>
    <property type="match status" value="1"/>
</dbReference>
<dbReference type="InterPro" id="IPR020843">
    <property type="entry name" value="ER"/>
</dbReference>
<evidence type="ECO:0000256" key="2">
    <source>
        <dbReference type="ARBA" id="ARBA00022723"/>
    </source>
</evidence>
<keyword evidence="3 5" id="KW-0862">Zinc</keyword>
<dbReference type="OrthoDB" id="1879366at2759"/>
<dbReference type="InterPro" id="IPR029752">
    <property type="entry name" value="D-isomer_DH_CS1"/>
</dbReference>
<dbReference type="PROSITE" id="PS00059">
    <property type="entry name" value="ADH_ZINC"/>
    <property type="match status" value="1"/>
</dbReference>
<evidence type="ECO:0000313" key="7">
    <source>
        <dbReference type="EMBL" id="KAJ1724362.1"/>
    </source>
</evidence>
<dbReference type="AlphaFoldDB" id="A0A9W8CUZ6"/>
<dbReference type="InterPro" id="IPR036291">
    <property type="entry name" value="NAD(P)-bd_dom_sf"/>
</dbReference>
<protein>
    <recommendedName>
        <fullName evidence="6">Enoyl reductase (ER) domain-containing protein</fullName>
    </recommendedName>
</protein>
<dbReference type="InterPro" id="IPR002328">
    <property type="entry name" value="ADH_Zn_CS"/>
</dbReference>
<comment type="caution">
    <text evidence="7">The sequence shown here is derived from an EMBL/GenBank/DDBJ whole genome shotgun (WGS) entry which is preliminary data.</text>
</comment>
<dbReference type="GO" id="GO:0008270">
    <property type="term" value="F:zinc ion binding"/>
    <property type="evidence" value="ECO:0007669"/>
    <property type="project" value="InterPro"/>
</dbReference>
<accession>A0A9W8CUZ6</accession>